<accession>A0A6N2BCJ4</accession>
<comment type="caution">
    <text evidence="1">The sequence shown here is derived from an EMBL/GenBank/DDBJ whole genome shotgun (WGS) entry which is preliminary data.</text>
</comment>
<protein>
    <submittedName>
        <fullName evidence="1">Uncharacterized protein</fullName>
    </submittedName>
</protein>
<proteinExistence type="predicted"/>
<gene>
    <name evidence="1" type="ORF">EJD97_012815</name>
</gene>
<dbReference type="EMBL" id="RXGB01003270">
    <property type="protein sequence ID" value="TMW92595.1"/>
    <property type="molecule type" value="Genomic_DNA"/>
</dbReference>
<reference evidence="1" key="1">
    <citation type="submission" date="2019-05" db="EMBL/GenBank/DDBJ databases">
        <title>The de novo reference genome and transcriptome assemblies of the wild tomato species Solanum chilense.</title>
        <authorList>
            <person name="Stam R."/>
            <person name="Nosenko T."/>
            <person name="Hoerger A.C."/>
            <person name="Stephan W."/>
            <person name="Seidel M.A."/>
            <person name="Kuhn J.M.M."/>
            <person name="Haberer G."/>
            <person name="Tellier A."/>
        </authorList>
    </citation>
    <scope>NUCLEOTIDE SEQUENCE</scope>
    <source>
        <tissue evidence="1">Mature leaves</tissue>
    </source>
</reference>
<organism evidence="1">
    <name type="scientific">Solanum chilense</name>
    <name type="common">Tomato</name>
    <name type="synonym">Lycopersicon chilense</name>
    <dbReference type="NCBI Taxonomy" id="4083"/>
    <lineage>
        <taxon>Eukaryota</taxon>
        <taxon>Viridiplantae</taxon>
        <taxon>Streptophyta</taxon>
        <taxon>Embryophyta</taxon>
        <taxon>Tracheophyta</taxon>
        <taxon>Spermatophyta</taxon>
        <taxon>Magnoliopsida</taxon>
        <taxon>eudicotyledons</taxon>
        <taxon>Gunneridae</taxon>
        <taxon>Pentapetalae</taxon>
        <taxon>asterids</taxon>
        <taxon>lamiids</taxon>
        <taxon>Solanales</taxon>
        <taxon>Solanaceae</taxon>
        <taxon>Solanoideae</taxon>
        <taxon>Solaneae</taxon>
        <taxon>Solanum</taxon>
        <taxon>Solanum subgen. Lycopersicon</taxon>
    </lineage>
</organism>
<sequence>MACHDRPCPTMCATQGPCRHVTLDIVGLCVLAKGDNNISCQTSSDYVCCPREMMVFHARHHPTTQWSCRHATPDVVQLDDDMPRPMFYDRLCFPSAMMACHARRIPTECAYQGQ</sequence>
<name>A0A6N2BCJ4_SOLCI</name>
<evidence type="ECO:0000313" key="1">
    <source>
        <dbReference type="EMBL" id="TMW92595.1"/>
    </source>
</evidence>
<dbReference type="AlphaFoldDB" id="A0A6N2BCJ4"/>